<evidence type="ECO:0000256" key="6">
    <source>
        <dbReference type="RuleBase" id="RU003983"/>
    </source>
</evidence>
<feature type="transmembrane region" description="Helical" evidence="7">
    <location>
        <begin position="38"/>
        <end position="71"/>
    </location>
</feature>
<dbReference type="Pfam" id="PF01435">
    <property type="entry name" value="Peptidase_M48"/>
    <property type="match status" value="1"/>
</dbReference>
<name>A0ABT9P8S9_9ACTN</name>
<protein>
    <submittedName>
        <fullName evidence="9">Zn-dependent protease with chaperone function</fullName>
    </submittedName>
</protein>
<dbReference type="GO" id="GO:0008233">
    <property type="term" value="F:peptidase activity"/>
    <property type="evidence" value="ECO:0007669"/>
    <property type="project" value="UniProtKB-KW"/>
</dbReference>
<keyword evidence="10" id="KW-1185">Reference proteome</keyword>
<dbReference type="CDD" id="cd07326">
    <property type="entry name" value="M56_BlaR1_MecR1_like"/>
    <property type="match status" value="1"/>
</dbReference>
<dbReference type="InterPro" id="IPR001915">
    <property type="entry name" value="Peptidase_M48"/>
</dbReference>
<proteinExistence type="inferred from homology"/>
<dbReference type="GO" id="GO:0006508">
    <property type="term" value="P:proteolysis"/>
    <property type="evidence" value="ECO:0007669"/>
    <property type="project" value="UniProtKB-KW"/>
</dbReference>
<dbReference type="InterPro" id="IPR052173">
    <property type="entry name" value="Beta-lactam_resp_regulator"/>
</dbReference>
<dbReference type="PANTHER" id="PTHR34978:SF3">
    <property type="entry name" value="SLR0241 PROTEIN"/>
    <property type="match status" value="1"/>
</dbReference>
<dbReference type="Gene3D" id="3.30.2010.10">
    <property type="entry name" value="Metalloproteases ('zincins'), catalytic domain"/>
    <property type="match status" value="1"/>
</dbReference>
<keyword evidence="7" id="KW-0472">Membrane</keyword>
<accession>A0ABT9P8S9</accession>
<reference evidence="9 10" key="1">
    <citation type="submission" date="2023-07" db="EMBL/GenBank/DDBJ databases">
        <title>Sequencing the genomes of 1000 actinobacteria strains.</title>
        <authorList>
            <person name="Klenk H.-P."/>
        </authorList>
    </citation>
    <scope>NUCLEOTIDE SEQUENCE [LARGE SCALE GENOMIC DNA]</scope>
    <source>
        <strain evidence="9 10">DSM 44388</strain>
    </source>
</reference>
<keyword evidence="3 6" id="KW-0378">Hydrolase</keyword>
<evidence type="ECO:0000313" key="9">
    <source>
        <dbReference type="EMBL" id="MDP9828824.1"/>
    </source>
</evidence>
<dbReference type="Proteomes" id="UP001235712">
    <property type="component" value="Unassembled WGS sequence"/>
</dbReference>
<sequence>MSLLLPALVGVLLTLVPRPLSRARWAQRRPREAAVVWVVYALVTAYLLLLALALAVGSLWPAGLFLLWMLVRLTQTVRGLRRSQRRHQEALALVADYDPLLRVHVLNDDRPLAYCLPNGARPMVVVTRGALELADSAEMRAILAHERCHARNRHDLLVTGFLAWQRIFPFVPSCRAAAEAVGAVTEAWADDQAAAEVSHAVTLRAIMRLGSGVPGGLDHLGWEPDPATLSRVRRLMGQMAEGRLSPGPALTGR</sequence>
<evidence type="ECO:0000256" key="3">
    <source>
        <dbReference type="ARBA" id="ARBA00022801"/>
    </source>
</evidence>
<keyword evidence="5 6" id="KW-0482">Metalloprotease</keyword>
<evidence type="ECO:0000256" key="5">
    <source>
        <dbReference type="ARBA" id="ARBA00023049"/>
    </source>
</evidence>
<keyword evidence="2" id="KW-0479">Metal-binding</keyword>
<keyword evidence="7" id="KW-0812">Transmembrane</keyword>
<dbReference type="PANTHER" id="PTHR34978">
    <property type="entry name" value="POSSIBLE SENSOR-TRANSDUCER PROTEIN BLAR"/>
    <property type="match status" value="1"/>
</dbReference>
<evidence type="ECO:0000313" key="10">
    <source>
        <dbReference type="Proteomes" id="UP001235712"/>
    </source>
</evidence>
<evidence type="ECO:0000256" key="7">
    <source>
        <dbReference type="SAM" id="Phobius"/>
    </source>
</evidence>
<gene>
    <name evidence="9" type="ORF">J2S57_004573</name>
</gene>
<organism evidence="9 10">
    <name type="scientific">Kineosporia succinea</name>
    <dbReference type="NCBI Taxonomy" id="84632"/>
    <lineage>
        <taxon>Bacteria</taxon>
        <taxon>Bacillati</taxon>
        <taxon>Actinomycetota</taxon>
        <taxon>Actinomycetes</taxon>
        <taxon>Kineosporiales</taxon>
        <taxon>Kineosporiaceae</taxon>
        <taxon>Kineosporia</taxon>
    </lineage>
</organism>
<feature type="domain" description="Peptidase M48" evidence="8">
    <location>
        <begin position="102"/>
        <end position="163"/>
    </location>
</feature>
<dbReference type="RefSeq" id="WP_307246401.1">
    <property type="nucleotide sequence ID" value="NZ_JAUSQZ010000001.1"/>
</dbReference>
<keyword evidence="4 6" id="KW-0862">Zinc</keyword>
<evidence type="ECO:0000256" key="4">
    <source>
        <dbReference type="ARBA" id="ARBA00022833"/>
    </source>
</evidence>
<dbReference type="EMBL" id="JAUSQZ010000001">
    <property type="protein sequence ID" value="MDP9828824.1"/>
    <property type="molecule type" value="Genomic_DNA"/>
</dbReference>
<comment type="caution">
    <text evidence="9">The sequence shown here is derived from an EMBL/GenBank/DDBJ whole genome shotgun (WGS) entry which is preliminary data.</text>
</comment>
<evidence type="ECO:0000256" key="2">
    <source>
        <dbReference type="ARBA" id="ARBA00022723"/>
    </source>
</evidence>
<comment type="cofactor">
    <cofactor evidence="6">
        <name>Zn(2+)</name>
        <dbReference type="ChEBI" id="CHEBI:29105"/>
    </cofactor>
    <text evidence="6">Binds 1 zinc ion per subunit.</text>
</comment>
<keyword evidence="1 6" id="KW-0645">Protease</keyword>
<keyword evidence="7" id="KW-1133">Transmembrane helix</keyword>
<comment type="similarity">
    <text evidence="6">Belongs to the peptidase M48 family.</text>
</comment>
<evidence type="ECO:0000256" key="1">
    <source>
        <dbReference type="ARBA" id="ARBA00022670"/>
    </source>
</evidence>
<evidence type="ECO:0000259" key="8">
    <source>
        <dbReference type="Pfam" id="PF01435"/>
    </source>
</evidence>